<protein>
    <submittedName>
        <fullName evidence="2">Neurogenic locus notch-like protein 1</fullName>
    </submittedName>
</protein>
<accession>A0A8X6PUI8</accession>
<organism evidence="2 3">
    <name type="scientific">Nephila pilipes</name>
    <name type="common">Giant wood spider</name>
    <name type="synonym">Nephila maculata</name>
    <dbReference type="NCBI Taxonomy" id="299642"/>
    <lineage>
        <taxon>Eukaryota</taxon>
        <taxon>Metazoa</taxon>
        <taxon>Ecdysozoa</taxon>
        <taxon>Arthropoda</taxon>
        <taxon>Chelicerata</taxon>
        <taxon>Arachnida</taxon>
        <taxon>Araneae</taxon>
        <taxon>Araneomorphae</taxon>
        <taxon>Entelegynae</taxon>
        <taxon>Araneoidea</taxon>
        <taxon>Nephilidae</taxon>
        <taxon>Nephila</taxon>
    </lineage>
</organism>
<sequence>YTGNLTCSNKTCDHGVCLKTEDDEVCICRPGYEEVDGKCVDLCSAGHLPEDYCPGNQCESINSGFRCKCEGKYILSDDGITCTGE</sequence>
<gene>
    <name evidence="2" type="primary">X975_13864</name>
    <name evidence="2" type="ORF">NPIL_108511</name>
</gene>
<evidence type="ECO:0000313" key="2">
    <source>
        <dbReference type="EMBL" id="GFT90461.1"/>
    </source>
</evidence>
<dbReference type="EMBL" id="BMAW01120715">
    <property type="protein sequence ID" value="GFT90461.1"/>
    <property type="molecule type" value="Genomic_DNA"/>
</dbReference>
<dbReference type="Proteomes" id="UP000887013">
    <property type="component" value="Unassembled WGS sequence"/>
</dbReference>
<evidence type="ECO:0000313" key="3">
    <source>
        <dbReference type="Proteomes" id="UP000887013"/>
    </source>
</evidence>
<dbReference type="Gene3D" id="2.10.25.10">
    <property type="entry name" value="Laminin"/>
    <property type="match status" value="1"/>
</dbReference>
<dbReference type="OrthoDB" id="10060424at2759"/>
<feature type="non-terminal residue" evidence="2">
    <location>
        <position position="1"/>
    </location>
</feature>
<proteinExistence type="predicted"/>
<evidence type="ECO:0000259" key="1">
    <source>
        <dbReference type="SMART" id="SM00181"/>
    </source>
</evidence>
<feature type="domain" description="EGF-like" evidence="1">
    <location>
        <begin position="6"/>
        <end position="40"/>
    </location>
</feature>
<name>A0A8X6PUI8_NEPPI</name>
<reference evidence="2" key="1">
    <citation type="submission" date="2020-08" db="EMBL/GenBank/DDBJ databases">
        <title>Multicomponent nature underlies the extraordinary mechanical properties of spider dragline silk.</title>
        <authorList>
            <person name="Kono N."/>
            <person name="Nakamura H."/>
            <person name="Mori M."/>
            <person name="Yoshida Y."/>
            <person name="Ohtoshi R."/>
            <person name="Malay A.D."/>
            <person name="Moran D.A.P."/>
            <person name="Tomita M."/>
            <person name="Numata K."/>
            <person name="Arakawa K."/>
        </authorList>
    </citation>
    <scope>NUCLEOTIDE SEQUENCE</scope>
</reference>
<comment type="caution">
    <text evidence="2">The sequence shown here is derived from an EMBL/GenBank/DDBJ whole genome shotgun (WGS) entry which is preliminary data.</text>
</comment>
<dbReference type="InterPro" id="IPR009030">
    <property type="entry name" value="Growth_fac_rcpt_cys_sf"/>
</dbReference>
<dbReference type="InterPro" id="IPR000742">
    <property type="entry name" value="EGF"/>
</dbReference>
<feature type="domain" description="EGF-like" evidence="1">
    <location>
        <begin position="42"/>
        <end position="83"/>
    </location>
</feature>
<dbReference type="AlphaFoldDB" id="A0A8X6PUI8"/>
<dbReference type="SUPFAM" id="SSF57184">
    <property type="entry name" value="Growth factor receptor domain"/>
    <property type="match status" value="1"/>
</dbReference>
<keyword evidence="3" id="KW-1185">Reference proteome</keyword>
<dbReference type="SMART" id="SM00181">
    <property type="entry name" value="EGF"/>
    <property type="match status" value="2"/>
</dbReference>